<reference evidence="1" key="1">
    <citation type="submission" date="2022-03" db="EMBL/GenBank/DDBJ databases">
        <authorList>
            <person name="Tunstrom K."/>
        </authorList>
    </citation>
    <scope>NUCLEOTIDE SEQUENCE</scope>
</reference>
<dbReference type="EMBL" id="CAKOGL010000004">
    <property type="protein sequence ID" value="CAH2085928.1"/>
    <property type="molecule type" value="Genomic_DNA"/>
</dbReference>
<protein>
    <submittedName>
        <fullName evidence="1">Uncharacterized protein</fullName>
    </submittedName>
</protein>
<accession>A0AAU9TGZ7</accession>
<name>A0AAU9TGZ7_EUPED</name>
<sequence>MKILKPVNLQLGISMYAPPIFPQPVPIYRPPPPIPIMAPALVAVPSSEEKTTTTKKPKKKKFKIVYSVFPPLSCNLKNKKNKSNSVYALPVLPSMVAPPPLVLVPVPPAIPVRTLQRRRRRKILVFSSEESTDSSNSS</sequence>
<organism evidence="1 2">
    <name type="scientific">Euphydryas editha</name>
    <name type="common">Edith's checkerspot</name>
    <dbReference type="NCBI Taxonomy" id="104508"/>
    <lineage>
        <taxon>Eukaryota</taxon>
        <taxon>Metazoa</taxon>
        <taxon>Ecdysozoa</taxon>
        <taxon>Arthropoda</taxon>
        <taxon>Hexapoda</taxon>
        <taxon>Insecta</taxon>
        <taxon>Pterygota</taxon>
        <taxon>Neoptera</taxon>
        <taxon>Endopterygota</taxon>
        <taxon>Lepidoptera</taxon>
        <taxon>Glossata</taxon>
        <taxon>Ditrysia</taxon>
        <taxon>Papilionoidea</taxon>
        <taxon>Nymphalidae</taxon>
        <taxon>Nymphalinae</taxon>
        <taxon>Euphydryas</taxon>
    </lineage>
</organism>
<evidence type="ECO:0000313" key="2">
    <source>
        <dbReference type="Proteomes" id="UP001153954"/>
    </source>
</evidence>
<proteinExistence type="predicted"/>
<comment type="caution">
    <text evidence="1">The sequence shown here is derived from an EMBL/GenBank/DDBJ whole genome shotgun (WGS) entry which is preliminary data.</text>
</comment>
<dbReference type="Proteomes" id="UP001153954">
    <property type="component" value="Unassembled WGS sequence"/>
</dbReference>
<evidence type="ECO:0000313" key="1">
    <source>
        <dbReference type="EMBL" id="CAH2085928.1"/>
    </source>
</evidence>
<gene>
    <name evidence="1" type="ORF">EEDITHA_LOCUS2361</name>
</gene>
<keyword evidence="2" id="KW-1185">Reference proteome</keyword>
<dbReference type="AlphaFoldDB" id="A0AAU9TGZ7"/>